<comment type="caution">
    <text evidence="14">The sequence shown here is derived from an EMBL/GenBank/DDBJ whole genome shotgun (WGS) entry which is preliminary data.</text>
</comment>
<evidence type="ECO:0000256" key="2">
    <source>
        <dbReference type="ARBA" id="ARBA00012438"/>
    </source>
</evidence>
<evidence type="ECO:0000256" key="10">
    <source>
        <dbReference type="ARBA" id="ARBA00068150"/>
    </source>
</evidence>
<evidence type="ECO:0000313" key="14">
    <source>
        <dbReference type="EMBL" id="ETR68873.1"/>
    </source>
</evidence>
<dbReference type="GO" id="GO:0000155">
    <property type="term" value="F:phosphorelay sensor kinase activity"/>
    <property type="evidence" value="ECO:0007669"/>
    <property type="project" value="InterPro"/>
</dbReference>
<protein>
    <recommendedName>
        <fullName evidence="10">Sensory/regulatory protein RpfC</fullName>
        <ecNumber evidence="2">2.7.13.3</ecNumber>
    </recommendedName>
</protein>
<evidence type="ECO:0000256" key="9">
    <source>
        <dbReference type="ARBA" id="ARBA00064003"/>
    </source>
</evidence>
<dbReference type="FunFam" id="3.30.565.10:FF:000010">
    <property type="entry name" value="Sensor histidine kinase RcsC"/>
    <property type="match status" value="1"/>
</dbReference>
<dbReference type="InterPro" id="IPR001789">
    <property type="entry name" value="Sig_transdc_resp-reg_receiver"/>
</dbReference>
<sequence>MNENENSHILVVDDNPDNLRLIIDMLNEMRFNVRPAKNGQDALNSARAFPPDLILLDILMPKMDGYETCKMIKSDNELKDIPVIFISALKTPVDKVKAFAVGGVDYVNKPFNKDEFIARITTHLSLRNLQKSLAEKNIELRRAKDAAISANNAKSEFLANISHEIRNPMNAIIGMVDLALLHNIDENLRENLFTVKDSANHLLDIINDILDISKIEAGKIELEIINFDIIDLIQSIIRTFTVKVQQNKLYLKFEKDETISRYVKGDPLRLRQILANLIGNAIKFTHEGGVTVRVSASEQANKKIRCHISIMDTGIGIPENKIQSIFDNFNQANKSMTRKYGGTGLGLSISKQLVELMDGSIDVHSIPEKGTTFNVAITFNPGNKDSINKNKRSTSEKPMTEKLDLDHLQSLSKTDTSEVIQKELTGILKDMPEHYRIELKKSLDMLDINATKAF</sequence>
<feature type="domain" description="Response regulatory" evidence="13">
    <location>
        <begin position="8"/>
        <end position="124"/>
    </location>
</feature>
<feature type="modified residue" description="4-aspartylphosphate" evidence="11">
    <location>
        <position position="57"/>
    </location>
</feature>
<keyword evidence="6 14" id="KW-0418">Kinase</keyword>
<name>A0A1V1P247_9BACT</name>
<evidence type="ECO:0000256" key="11">
    <source>
        <dbReference type="PROSITE-ProRule" id="PRU00169"/>
    </source>
</evidence>
<dbReference type="EC" id="2.7.13.3" evidence="2"/>
<evidence type="ECO:0000313" key="15">
    <source>
        <dbReference type="Proteomes" id="UP000189670"/>
    </source>
</evidence>
<evidence type="ECO:0000256" key="8">
    <source>
        <dbReference type="ARBA" id="ARBA00023012"/>
    </source>
</evidence>
<gene>
    <name evidence="14" type="ORF">OMM_10087</name>
</gene>
<dbReference type="CDD" id="cd16922">
    <property type="entry name" value="HATPase_EvgS-ArcB-TorS-like"/>
    <property type="match status" value="1"/>
</dbReference>
<dbReference type="SUPFAM" id="SSF52172">
    <property type="entry name" value="CheY-like"/>
    <property type="match status" value="1"/>
</dbReference>
<feature type="domain" description="Histidine kinase" evidence="12">
    <location>
        <begin position="160"/>
        <end position="381"/>
    </location>
</feature>
<proteinExistence type="predicted"/>
<organism evidence="14 15">
    <name type="scientific">Candidatus Magnetoglobus multicellularis str. Araruama</name>
    <dbReference type="NCBI Taxonomy" id="890399"/>
    <lineage>
        <taxon>Bacteria</taxon>
        <taxon>Pseudomonadati</taxon>
        <taxon>Thermodesulfobacteriota</taxon>
        <taxon>Desulfobacteria</taxon>
        <taxon>Desulfobacterales</taxon>
        <taxon>Desulfobacteraceae</taxon>
        <taxon>Candidatus Magnetoglobus</taxon>
    </lineage>
</organism>
<dbReference type="InterPro" id="IPR011006">
    <property type="entry name" value="CheY-like_superfamily"/>
</dbReference>
<evidence type="ECO:0000259" key="12">
    <source>
        <dbReference type="PROSITE" id="PS50109"/>
    </source>
</evidence>
<comment type="subunit">
    <text evidence="9">At low DSF concentrations, interacts with RpfF.</text>
</comment>
<dbReference type="CDD" id="cd00082">
    <property type="entry name" value="HisKA"/>
    <property type="match status" value="1"/>
</dbReference>
<dbReference type="Pfam" id="PF00072">
    <property type="entry name" value="Response_reg"/>
    <property type="match status" value="1"/>
</dbReference>
<dbReference type="SUPFAM" id="SSF55874">
    <property type="entry name" value="ATPase domain of HSP90 chaperone/DNA topoisomerase II/histidine kinase"/>
    <property type="match status" value="1"/>
</dbReference>
<keyword evidence="8" id="KW-0902">Two-component regulatory system</keyword>
<evidence type="ECO:0000256" key="1">
    <source>
        <dbReference type="ARBA" id="ARBA00000085"/>
    </source>
</evidence>
<dbReference type="InterPro" id="IPR003661">
    <property type="entry name" value="HisK_dim/P_dom"/>
</dbReference>
<dbReference type="Gene3D" id="3.40.50.2300">
    <property type="match status" value="1"/>
</dbReference>
<dbReference type="Proteomes" id="UP000189670">
    <property type="component" value="Unassembled WGS sequence"/>
</dbReference>
<dbReference type="Gene3D" id="1.10.287.130">
    <property type="match status" value="1"/>
</dbReference>
<dbReference type="PRINTS" id="PR00344">
    <property type="entry name" value="BCTRLSENSOR"/>
</dbReference>
<keyword evidence="7" id="KW-0067">ATP-binding</keyword>
<dbReference type="InterPro" id="IPR005467">
    <property type="entry name" value="His_kinase_dom"/>
</dbReference>
<dbReference type="InterPro" id="IPR004358">
    <property type="entry name" value="Sig_transdc_His_kin-like_C"/>
</dbReference>
<feature type="non-terminal residue" evidence="14">
    <location>
        <position position="454"/>
    </location>
</feature>
<evidence type="ECO:0000256" key="4">
    <source>
        <dbReference type="ARBA" id="ARBA00022679"/>
    </source>
</evidence>
<dbReference type="SMART" id="SM00387">
    <property type="entry name" value="HATPase_c"/>
    <property type="match status" value="1"/>
</dbReference>
<dbReference type="Pfam" id="PF02518">
    <property type="entry name" value="HATPase_c"/>
    <property type="match status" value="1"/>
</dbReference>
<dbReference type="EMBL" id="ATBP01000808">
    <property type="protein sequence ID" value="ETR68873.1"/>
    <property type="molecule type" value="Genomic_DNA"/>
</dbReference>
<dbReference type="PROSITE" id="PS50109">
    <property type="entry name" value="HIS_KIN"/>
    <property type="match status" value="1"/>
</dbReference>
<accession>A0A1V1P247</accession>
<dbReference type="Pfam" id="PF00512">
    <property type="entry name" value="HisKA"/>
    <property type="match status" value="1"/>
</dbReference>
<dbReference type="CDD" id="cd19920">
    <property type="entry name" value="REC_PA4781-like"/>
    <property type="match status" value="1"/>
</dbReference>
<comment type="catalytic activity">
    <reaction evidence="1">
        <text>ATP + protein L-histidine = ADP + protein N-phospho-L-histidine.</text>
        <dbReference type="EC" id="2.7.13.3"/>
    </reaction>
</comment>
<dbReference type="GO" id="GO:0005524">
    <property type="term" value="F:ATP binding"/>
    <property type="evidence" value="ECO:0007669"/>
    <property type="project" value="UniProtKB-KW"/>
</dbReference>
<evidence type="ECO:0000259" key="13">
    <source>
        <dbReference type="PROSITE" id="PS50110"/>
    </source>
</evidence>
<evidence type="ECO:0000256" key="6">
    <source>
        <dbReference type="ARBA" id="ARBA00022777"/>
    </source>
</evidence>
<evidence type="ECO:0000256" key="7">
    <source>
        <dbReference type="ARBA" id="ARBA00022840"/>
    </source>
</evidence>
<dbReference type="PANTHER" id="PTHR45339">
    <property type="entry name" value="HYBRID SIGNAL TRANSDUCTION HISTIDINE KINASE J"/>
    <property type="match status" value="1"/>
</dbReference>
<dbReference type="Gene3D" id="3.30.565.10">
    <property type="entry name" value="Histidine kinase-like ATPase, C-terminal domain"/>
    <property type="match status" value="1"/>
</dbReference>
<dbReference type="InterPro" id="IPR003594">
    <property type="entry name" value="HATPase_dom"/>
</dbReference>
<evidence type="ECO:0000256" key="5">
    <source>
        <dbReference type="ARBA" id="ARBA00022741"/>
    </source>
</evidence>
<keyword evidence="4" id="KW-0808">Transferase</keyword>
<dbReference type="PROSITE" id="PS50110">
    <property type="entry name" value="RESPONSE_REGULATORY"/>
    <property type="match status" value="1"/>
</dbReference>
<keyword evidence="5" id="KW-0547">Nucleotide-binding</keyword>
<dbReference type="FunFam" id="1.10.287.130:FF:000002">
    <property type="entry name" value="Two-component osmosensing histidine kinase"/>
    <property type="match status" value="1"/>
</dbReference>
<reference evidence="15" key="1">
    <citation type="submission" date="2012-11" db="EMBL/GenBank/DDBJ databases">
        <authorList>
            <person name="Lucero-Rivera Y.E."/>
            <person name="Tovar-Ramirez D."/>
        </authorList>
    </citation>
    <scope>NUCLEOTIDE SEQUENCE [LARGE SCALE GENOMIC DNA]</scope>
    <source>
        <strain evidence="15">Araruama</strain>
    </source>
</reference>
<keyword evidence="3 11" id="KW-0597">Phosphoprotein</keyword>
<dbReference type="InterPro" id="IPR036890">
    <property type="entry name" value="HATPase_C_sf"/>
</dbReference>
<dbReference type="SMART" id="SM00448">
    <property type="entry name" value="REC"/>
    <property type="match status" value="1"/>
</dbReference>
<dbReference type="AlphaFoldDB" id="A0A1V1P247"/>
<dbReference type="SMART" id="SM00388">
    <property type="entry name" value="HisKA"/>
    <property type="match status" value="1"/>
</dbReference>
<evidence type="ECO:0000256" key="3">
    <source>
        <dbReference type="ARBA" id="ARBA00022553"/>
    </source>
</evidence>
<dbReference type="PANTHER" id="PTHR45339:SF1">
    <property type="entry name" value="HYBRID SIGNAL TRANSDUCTION HISTIDINE KINASE J"/>
    <property type="match status" value="1"/>
</dbReference>